<name>A0A225DYR0_9BACT</name>
<dbReference type="NCBIfam" id="TIGR04294">
    <property type="entry name" value="pre_pil_HX9DG"/>
    <property type="match status" value="1"/>
</dbReference>
<evidence type="ECO:0000313" key="4">
    <source>
        <dbReference type="Proteomes" id="UP000214646"/>
    </source>
</evidence>
<reference evidence="4" key="1">
    <citation type="submission" date="2017-06" db="EMBL/GenBank/DDBJ databases">
        <title>Genome analysis of Fimbriiglobus ruber SP5, the first member of the order Planctomycetales with confirmed chitinolytic capability.</title>
        <authorList>
            <person name="Ravin N.V."/>
            <person name="Rakitin A.L."/>
            <person name="Ivanova A.A."/>
            <person name="Beletsky A.V."/>
            <person name="Kulichevskaya I.S."/>
            <person name="Mardanov A.V."/>
            <person name="Dedysh S.N."/>
        </authorList>
    </citation>
    <scope>NUCLEOTIDE SEQUENCE [LARGE SCALE GENOMIC DNA]</scope>
    <source>
        <strain evidence="4">SP5</strain>
    </source>
</reference>
<dbReference type="PANTHER" id="PTHR30093:SF2">
    <property type="entry name" value="TYPE II SECRETION SYSTEM PROTEIN H"/>
    <property type="match status" value="1"/>
</dbReference>
<feature type="transmembrane region" description="Helical" evidence="1">
    <location>
        <begin position="12"/>
        <end position="35"/>
    </location>
</feature>
<dbReference type="Pfam" id="PF07963">
    <property type="entry name" value="N_methyl"/>
    <property type="match status" value="1"/>
</dbReference>
<evidence type="ECO:0000256" key="1">
    <source>
        <dbReference type="SAM" id="Phobius"/>
    </source>
</evidence>
<gene>
    <name evidence="3" type="ORF">FRUB_04457</name>
</gene>
<sequence length="331" mass="35081">MTTRISSRRLGFTLIELLVVIAIIAILIGLLLPAVQKVREAAARMSCTNNLKQIGLAAMNYESANGVLPPGVNLSPNSNNGANAAYVSGGPYTGVLVYLLPYVEQSATYNLIPLAYTTLNTTQGAWAYNTAPYSTDGNHTGYGFLPAYTQIKTYLCPSDNAQTVTPGTGIIDAYWTAPGYIDIDYLYAGSFFASFGGSDWGRSNYIGSAGYLGAASTYCPGVYDVNSTTKIVAITDGTSNTLAFGESLFGTATGTRDYVVTWFGAGSMPTAWGLTTTPDWVNFSSRHTGIVNFAFCDGSVRPISVNANGTMFNYVGGLADGNLIVWSQLGQ</sequence>
<dbReference type="AlphaFoldDB" id="A0A225DYR0"/>
<dbReference type="RefSeq" id="WP_088255551.1">
    <property type="nucleotide sequence ID" value="NZ_NIDE01000005.1"/>
</dbReference>
<dbReference type="InterPro" id="IPR011453">
    <property type="entry name" value="DUF1559"/>
</dbReference>
<comment type="caution">
    <text evidence="3">The sequence shown here is derived from an EMBL/GenBank/DDBJ whole genome shotgun (WGS) entry which is preliminary data.</text>
</comment>
<evidence type="ECO:0000259" key="2">
    <source>
        <dbReference type="Pfam" id="PF07596"/>
    </source>
</evidence>
<feature type="domain" description="DUF1559" evidence="2">
    <location>
        <begin position="36"/>
        <end position="256"/>
    </location>
</feature>
<dbReference type="Gene3D" id="3.30.700.10">
    <property type="entry name" value="Glycoprotein, Type 4 Pilin"/>
    <property type="match status" value="1"/>
</dbReference>
<feature type="domain" description="DUF1559" evidence="2">
    <location>
        <begin position="270"/>
        <end position="304"/>
    </location>
</feature>
<dbReference type="OrthoDB" id="255848at2"/>
<proteinExistence type="predicted"/>
<dbReference type="InterPro" id="IPR012902">
    <property type="entry name" value="N_methyl_site"/>
</dbReference>
<organism evidence="3 4">
    <name type="scientific">Fimbriiglobus ruber</name>
    <dbReference type="NCBI Taxonomy" id="1908690"/>
    <lineage>
        <taxon>Bacteria</taxon>
        <taxon>Pseudomonadati</taxon>
        <taxon>Planctomycetota</taxon>
        <taxon>Planctomycetia</taxon>
        <taxon>Gemmatales</taxon>
        <taxon>Gemmataceae</taxon>
        <taxon>Fimbriiglobus</taxon>
    </lineage>
</organism>
<dbReference type="PANTHER" id="PTHR30093">
    <property type="entry name" value="GENERAL SECRETION PATHWAY PROTEIN G"/>
    <property type="match status" value="1"/>
</dbReference>
<dbReference type="InterPro" id="IPR027558">
    <property type="entry name" value="Pre_pil_HX9DG_C"/>
</dbReference>
<dbReference type="NCBIfam" id="TIGR02532">
    <property type="entry name" value="IV_pilin_GFxxxE"/>
    <property type="match status" value="1"/>
</dbReference>
<dbReference type="SUPFAM" id="SSF54523">
    <property type="entry name" value="Pili subunits"/>
    <property type="match status" value="1"/>
</dbReference>
<dbReference type="InterPro" id="IPR045584">
    <property type="entry name" value="Pilin-like"/>
</dbReference>
<keyword evidence="1" id="KW-0812">Transmembrane</keyword>
<keyword evidence="1" id="KW-0472">Membrane</keyword>
<dbReference type="Proteomes" id="UP000214646">
    <property type="component" value="Unassembled WGS sequence"/>
</dbReference>
<evidence type="ECO:0000313" key="3">
    <source>
        <dbReference type="EMBL" id="OWK42379.1"/>
    </source>
</evidence>
<dbReference type="EMBL" id="NIDE01000005">
    <property type="protein sequence ID" value="OWK42379.1"/>
    <property type="molecule type" value="Genomic_DNA"/>
</dbReference>
<protein>
    <recommendedName>
        <fullName evidence="2">DUF1559 domain-containing protein</fullName>
    </recommendedName>
</protein>
<keyword evidence="4" id="KW-1185">Reference proteome</keyword>
<dbReference type="Pfam" id="PF07596">
    <property type="entry name" value="SBP_bac_10"/>
    <property type="match status" value="2"/>
</dbReference>
<accession>A0A225DYR0</accession>
<keyword evidence="1" id="KW-1133">Transmembrane helix</keyword>